<evidence type="ECO:0000256" key="5">
    <source>
        <dbReference type="ARBA" id="ARBA00023136"/>
    </source>
</evidence>
<dbReference type="PANTHER" id="PTHR23504:SF31">
    <property type="entry name" value="MAJOR FACILITATOR SUPERFAMILY DOMAIN-CONTAINING PROTEIN 10"/>
    <property type="match status" value="1"/>
</dbReference>
<evidence type="ECO:0000313" key="8">
    <source>
        <dbReference type="EMBL" id="KAJ8988197.1"/>
    </source>
</evidence>
<dbReference type="Gene3D" id="1.20.1250.20">
    <property type="entry name" value="MFS general substrate transporter like domains"/>
    <property type="match status" value="1"/>
</dbReference>
<keyword evidence="2" id="KW-0813">Transport</keyword>
<dbReference type="GO" id="GO:0022857">
    <property type="term" value="F:transmembrane transporter activity"/>
    <property type="evidence" value="ECO:0007669"/>
    <property type="project" value="InterPro"/>
</dbReference>
<dbReference type="InterPro" id="IPR005829">
    <property type="entry name" value="Sugar_transporter_CS"/>
</dbReference>
<feature type="transmembrane region" description="Helical" evidence="6">
    <location>
        <begin position="384"/>
        <end position="401"/>
    </location>
</feature>
<dbReference type="FunFam" id="1.20.1250.20:FF:000223">
    <property type="entry name" value="Major facilitator superfamily domain-containing protein"/>
    <property type="match status" value="1"/>
</dbReference>
<feature type="transmembrane region" description="Helical" evidence="6">
    <location>
        <begin position="291"/>
        <end position="309"/>
    </location>
</feature>
<accession>A0AAN6EQW6</accession>
<dbReference type="PROSITE" id="PS50850">
    <property type="entry name" value="MFS"/>
    <property type="match status" value="1"/>
</dbReference>
<keyword evidence="3 6" id="KW-0812">Transmembrane</keyword>
<feature type="transmembrane region" description="Helical" evidence="6">
    <location>
        <begin position="339"/>
        <end position="363"/>
    </location>
</feature>
<keyword evidence="4 6" id="KW-1133">Transmembrane helix</keyword>
<dbReference type="EMBL" id="JAJGCB010000019">
    <property type="protein sequence ID" value="KAJ8988197.1"/>
    <property type="molecule type" value="Genomic_DNA"/>
</dbReference>
<feature type="transmembrane region" description="Helical" evidence="6">
    <location>
        <begin position="200"/>
        <end position="220"/>
    </location>
</feature>
<protein>
    <recommendedName>
        <fullName evidence="7">Major facilitator superfamily (MFS) profile domain-containing protein</fullName>
    </recommendedName>
</protein>
<feature type="transmembrane region" description="Helical" evidence="6">
    <location>
        <begin position="251"/>
        <end position="271"/>
    </location>
</feature>
<dbReference type="InterPro" id="IPR020846">
    <property type="entry name" value="MFS_dom"/>
</dbReference>
<keyword evidence="5 6" id="KW-0472">Membrane</keyword>
<evidence type="ECO:0000256" key="1">
    <source>
        <dbReference type="ARBA" id="ARBA00004141"/>
    </source>
</evidence>
<proteinExistence type="predicted"/>
<dbReference type="InterPro" id="IPR011701">
    <property type="entry name" value="MFS"/>
</dbReference>
<evidence type="ECO:0000256" key="2">
    <source>
        <dbReference type="ARBA" id="ARBA00022448"/>
    </source>
</evidence>
<comment type="caution">
    <text evidence="8">The sequence shown here is derived from an EMBL/GenBank/DDBJ whole genome shotgun (WGS) entry which is preliminary data.</text>
</comment>
<dbReference type="AlphaFoldDB" id="A0AAN6EQW6"/>
<gene>
    <name evidence="8" type="ORF">HRR80_007614</name>
</gene>
<evidence type="ECO:0000259" key="7">
    <source>
        <dbReference type="PROSITE" id="PS50850"/>
    </source>
</evidence>
<evidence type="ECO:0000256" key="3">
    <source>
        <dbReference type="ARBA" id="ARBA00022692"/>
    </source>
</evidence>
<dbReference type="SUPFAM" id="SSF103473">
    <property type="entry name" value="MFS general substrate transporter"/>
    <property type="match status" value="1"/>
</dbReference>
<feature type="transmembrane region" description="Helical" evidence="6">
    <location>
        <begin position="407"/>
        <end position="425"/>
    </location>
</feature>
<evidence type="ECO:0000313" key="9">
    <source>
        <dbReference type="Proteomes" id="UP001161757"/>
    </source>
</evidence>
<reference evidence="8" key="1">
    <citation type="submission" date="2023-01" db="EMBL/GenBank/DDBJ databases">
        <title>Exophiala dermititidis isolated from Cystic Fibrosis Patient.</title>
        <authorList>
            <person name="Kurbessoian T."/>
            <person name="Crocker A."/>
            <person name="Murante D."/>
            <person name="Hogan D.A."/>
            <person name="Stajich J.E."/>
        </authorList>
    </citation>
    <scope>NUCLEOTIDE SEQUENCE</scope>
    <source>
        <strain evidence="8">Ex8</strain>
    </source>
</reference>
<dbReference type="GO" id="GO:0016020">
    <property type="term" value="C:membrane"/>
    <property type="evidence" value="ECO:0007669"/>
    <property type="project" value="UniProtKB-SubCell"/>
</dbReference>
<dbReference type="Proteomes" id="UP001161757">
    <property type="component" value="Unassembled WGS sequence"/>
</dbReference>
<name>A0AAN6EQW6_EXODE</name>
<feature type="transmembrane region" description="Helical" evidence="6">
    <location>
        <begin position="316"/>
        <end position="333"/>
    </location>
</feature>
<feature type="transmembrane region" description="Helical" evidence="6">
    <location>
        <begin position="168"/>
        <end position="188"/>
    </location>
</feature>
<feature type="transmembrane region" description="Helical" evidence="6">
    <location>
        <begin position="76"/>
        <end position="98"/>
    </location>
</feature>
<evidence type="ECO:0000256" key="4">
    <source>
        <dbReference type="ARBA" id="ARBA00022989"/>
    </source>
</evidence>
<sequence>MEAITPERRKKILRVLFTSLLLDLISFTFILPLFPSLLAFYRGLETQPTSALNRILHYLNAYKQSFAVPINAKYDIVLLGGALGSLFSLLQAIASPLIGRASDKYGRRTALLWSMAGNIASVALWCVAVDFWTFLLSRIVGGLSEGNVQLATAIATDISTDAQRGSTMALVGACFSIAFTFGPAMGAALANVTTVAANPFATAAGFSLFLIVIETLYLYFQLPETLPARTLTPERKDGAKPREVRHTNKPALLNAIHFLFLLPFSGLEFSLPFLITSALYPDHPSPSKLNGRFLGFVGLIASLLQGSVVRRLKPLTVVRAGVISCTIAFFLLARVQDTVGLYCAGTLLAVTSATVVTGLNSLGSFEAKANNRGQILGSLRSWGQFGRALGPVVFCSLFWWAGRETAYWLGGSMMLGVAALVLTLLKQPQLEETN</sequence>
<dbReference type="InterPro" id="IPR036259">
    <property type="entry name" value="MFS_trans_sf"/>
</dbReference>
<comment type="subcellular location">
    <subcellularLocation>
        <location evidence="1">Membrane</location>
        <topology evidence="1">Multi-pass membrane protein</topology>
    </subcellularLocation>
</comment>
<dbReference type="Pfam" id="PF07690">
    <property type="entry name" value="MFS_1"/>
    <property type="match status" value="1"/>
</dbReference>
<feature type="transmembrane region" description="Helical" evidence="6">
    <location>
        <begin position="12"/>
        <end position="34"/>
    </location>
</feature>
<organism evidence="8 9">
    <name type="scientific">Exophiala dermatitidis</name>
    <name type="common">Black yeast-like fungus</name>
    <name type="synonym">Wangiella dermatitidis</name>
    <dbReference type="NCBI Taxonomy" id="5970"/>
    <lineage>
        <taxon>Eukaryota</taxon>
        <taxon>Fungi</taxon>
        <taxon>Dikarya</taxon>
        <taxon>Ascomycota</taxon>
        <taxon>Pezizomycotina</taxon>
        <taxon>Eurotiomycetes</taxon>
        <taxon>Chaetothyriomycetidae</taxon>
        <taxon>Chaetothyriales</taxon>
        <taxon>Herpotrichiellaceae</taxon>
        <taxon>Exophiala</taxon>
    </lineage>
</organism>
<dbReference type="PANTHER" id="PTHR23504">
    <property type="entry name" value="MAJOR FACILITATOR SUPERFAMILY DOMAIN-CONTAINING PROTEIN 10"/>
    <property type="match status" value="1"/>
</dbReference>
<dbReference type="PROSITE" id="PS00216">
    <property type="entry name" value="SUGAR_TRANSPORT_1"/>
    <property type="match status" value="1"/>
</dbReference>
<feature type="domain" description="Major facilitator superfamily (MFS) profile" evidence="7">
    <location>
        <begin position="12"/>
        <end position="429"/>
    </location>
</feature>
<evidence type="ECO:0000256" key="6">
    <source>
        <dbReference type="SAM" id="Phobius"/>
    </source>
</evidence>